<reference evidence="2" key="1">
    <citation type="submission" date="2020-11" db="EMBL/GenBank/DDBJ databases">
        <authorList>
            <person name="Tran Van P."/>
        </authorList>
    </citation>
    <scope>NUCLEOTIDE SEQUENCE</scope>
</reference>
<keyword evidence="3" id="KW-1185">Reference proteome</keyword>
<dbReference type="EMBL" id="LR900457">
    <property type="protein sequence ID" value="CAD7245735.1"/>
    <property type="molecule type" value="Genomic_DNA"/>
</dbReference>
<evidence type="ECO:0000313" key="2">
    <source>
        <dbReference type="EMBL" id="CAD7245735.1"/>
    </source>
</evidence>
<feature type="region of interest" description="Disordered" evidence="1">
    <location>
        <begin position="119"/>
        <end position="154"/>
    </location>
</feature>
<dbReference type="Proteomes" id="UP000677054">
    <property type="component" value="Unassembled WGS sequence"/>
</dbReference>
<accession>A0A7R8XEF5</accession>
<gene>
    <name evidence="2" type="ORF">DSTB1V02_LOCUS5602</name>
</gene>
<feature type="compositionally biased region" description="Polar residues" evidence="1">
    <location>
        <begin position="135"/>
        <end position="147"/>
    </location>
</feature>
<name>A0A7R8XEF5_9CRUS</name>
<protein>
    <submittedName>
        <fullName evidence="2">Uncharacterized protein</fullName>
    </submittedName>
</protein>
<sequence>MRSSLETESATLRPVLGAPVIAADEPVPPVARRVVHSQETSINLGPAQKYRPAIPPNPFEDQSNIKLPEQVMSAQSQLQRYLRDMSGRRLKKDAVPTKNLTFESTSSPRFVLDGPFQHAEDQQVSSPLAKENNDVKSSQQKTSNQAIPQKDESIHENFTEDGGLIDMSDAPNEEVASAVNIDGFYNVTSFVAFKPHGKVLDLSTSFANDPAKRINMES</sequence>
<evidence type="ECO:0000313" key="3">
    <source>
        <dbReference type="Proteomes" id="UP000677054"/>
    </source>
</evidence>
<evidence type="ECO:0000256" key="1">
    <source>
        <dbReference type="SAM" id="MobiDB-lite"/>
    </source>
</evidence>
<dbReference type="EMBL" id="CAJPEV010000940">
    <property type="protein sequence ID" value="CAG0889640.1"/>
    <property type="molecule type" value="Genomic_DNA"/>
</dbReference>
<proteinExistence type="predicted"/>
<organism evidence="2">
    <name type="scientific">Darwinula stevensoni</name>
    <dbReference type="NCBI Taxonomy" id="69355"/>
    <lineage>
        <taxon>Eukaryota</taxon>
        <taxon>Metazoa</taxon>
        <taxon>Ecdysozoa</taxon>
        <taxon>Arthropoda</taxon>
        <taxon>Crustacea</taxon>
        <taxon>Oligostraca</taxon>
        <taxon>Ostracoda</taxon>
        <taxon>Podocopa</taxon>
        <taxon>Podocopida</taxon>
        <taxon>Darwinulocopina</taxon>
        <taxon>Darwinuloidea</taxon>
        <taxon>Darwinulidae</taxon>
        <taxon>Darwinula</taxon>
    </lineage>
</organism>
<dbReference type="AlphaFoldDB" id="A0A7R8XEF5"/>